<dbReference type="GO" id="GO:0016740">
    <property type="term" value="F:transferase activity"/>
    <property type="evidence" value="ECO:0007669"/>
    <property type="project" value="UniProtKB-KW"/>
</dbReference>
<evidence type="ECO:0000259" key="1">
    <source>
        <dbReference type="Pfam" id="PF00156"/>
    </source>
</evidence>
<dbReference type="InterPro" id="IPR029057">
    <property type="entry name" value="PRTase-like"/>
</dbReference>
<dbReference type="Gene3D" id="3.40.50.2020">
    <property type="match status" value="1"/>
</dbReference>
<accession>A0ABX7NSP8</accession>
<dbReference type="CDD" id="cd06223">
    <property type="entry name" value="PRTases_typeI"/>
    <property type="match status" value="1"/>
</dbReference>
<dbReference type="EMBL" id="CP071090">
    <property type="protein sequence ID" value="QSQ21914.1"/>
    <property type="molecule type" value="Genomic_DNA"/>
</dbReference>
<organism evidence="2 3">
    <name type="scientific">Pyxidicoccus parkwayensis</name>
    <dbReference type="NCBI Taxonomy" id="2813578"/>
    <lineage>
        <taxon>Bacteria</taxon>
        <taxon>Pseudomonadati</taxon>
        <taxon>Myxococcota</taxon>
        <taxon>Myxococcia</taxon>
        <taxon>Myxococcales</taxon>
        <taxon>Cystobacterineae</taxon>
        <taxon>Myxococcaceae</taxon>
        <taxon>Pyxidicoccus</taxon>
    </lineage>
</organism>
<keyword evidence="3" id="KW-1185">Reference proteome</keyword>
<evidence type="ECO:0000313" key="3">
    <source>
        <dbReference type="Proteomes" id="UP000662747"/>
    </source>
</evidence>
<sequence>MRFRDRMEGGRRLASLLLPYRGGNDVVLGLARGGMLVAYEVARALEAPLQVWVARKVDLPGRRLTLGAVSEGDGLYMDPDALRLSPRLEPMFRNLANDTRADIESEVQRLRAQTFLELGGRTVLLVDDALVTGASAAAALQALRKQRPGRLILATPVATPHALEVVRPLANAVHCVRTISALGSVSEAYDDSRPVPDAEVRRLLERSREPPLPLEVLVSTDPGGFWM</sequence>
<dbReference type="RefSeq" id="WP_206723491.1">
    <property type="nucleotide sequence ID" value="NZ_CP071090.1"/>
</dbReference>
<dbReference type="Proteomes" id="UP000662747">
    <property type="component" value="Chromosome"/>
</dbReference>
<dbReference type="Gene3D" id="3.30.1310.20">
    <property type="entry name" value="PRTase-like"/>
    <property type="match status" value="1"/>
</dbReference>
<proteinExistence type="predicted"/>
<protein>
    <submittedName>
        <fullName evidence="2">Phosphoribosyl transferase</fullName>
    </submittedName>
</protein>
<gene>
    <name evidence="2" type="ORF">JY651_43340</name>
</gene>
<keyword evidence="2" id="KW-0808">Transferase</keyword>
<feature type="domain" description="Phosphoribosyltransferase" evidence="1">
    <location>
        <begin position="15"/>
        <end position="170"/>
    </location>
</feature>
<dbReference type="Pfam" id="PF00156">
    <property type="entry name" value="Pribosyltran"/>
    <property type="match status" value="1"/>
</dbReference>
<reference evidence="2 3" key="1">
    <citation type="submission" date="2021-02" db="EMBL/GenBank/DDBJ databases">
        <title>De Novo genome assembly of isolated myxobacteria.</title>
        <authorList>
            <person name="Stevens D.C."/>
        </authorList>
    </citation>
    <scope>NUCLEOTIDE SEQUENCE [LARGE SCALE GENOMIC DNA]</scope>
    <source>
        <strain evidence="3">SCPEA02</strain>
    </source>
</reference>
<dbReference type="InterPro" id="IPR000836">
    <property type="entry name" value="PRTase_dom"/>
</dbReference>
<name>A0ABX7NSP8_9BACT</name>
<evidence type="ECO:0000313" key="2">
    <source>
        <dbReference type="EMBL" id="QSQ21914.1"/>
    </source>
</evidence>
<dbReference type="SUPFAM" id="SSF53271">
    <property type="entry name" value="PRTase-like"/>
    <property type="match status" value="1"/>
</dbReference>